<feature type="compositionally biased region" description="Polar residues" evidence="1">
    <location>
        <begin position="762"/>
        <end position="774"/>
    </location>
</feature>
<feature type="region of interest" description="Disordered" evidence="1">
    <location>
        <begin position="871"/>
        <end position="934"/>
    </location>
</feature>
<protein>
    <recommendedName>
        <fullName evidence="4">BTB domain-containing protein</fullName>
    </recommendedName>
</protein>
<feature type="region of interest" description="Disordered" evidence="1">
    <location>
        <begin position="1003"/>
        <end position="1046"/>
    </location>
</feature>
<proteinExistence type="predicted"/>
<dbReference type="EMBL" id="FJUX01000009">
    <property type="protein sequence ID" value="CZS91772.1"/>
    <property type="molecule type" value="Genomic_DNA"/>
</dbReference>
<dbReference type="Proteomes" id="UP000178912">
    <property type="component" value="Unassembled WGS sequence"/>
</dbReference>
<feature type="compositionally biased region" description="Basic and acidic residues" evidence="1">
    <location>
        <begin position="923"/>
        <end position="934"/>
    </location>
</feature>
<organism evidence="2 3">
    <name type="scientific">Rhynchosporium agropyri</name>
    <dbReference type="NCBI Taxonomy" id="914238"/>
    <lineage>
        <taxon>Eukaryota</taxon>
        <taxon>Fungi</taxon>
        <taxon>Dikarya</taxon>
        <taxon>Ascomycota</taxon>
        <taxon>Pezizomycotina</taxon>
        <taxon>Leotiomycetes</taxon>
        <taxon>Helotiales</taxon>
        <taxon>Ploettnerulaceae</taxon>
        <taxon>Rhynchosporium</taxon>
    </lineage>
</organism>
<accession>A0A1E1K1B1</accession>
<feature type="compositionally biased region" description="Basic and acidic residues" evidence="1">
    <location>
        <begin position="792"/>
        <end position="804"/>
    </location>
</feature>
<feature type="compositionally biased region" description="Low complexity" evidence="1">
    <location>
        <begin position="729"/>
        <end position="739"/>
    </location>
</feature>
<name>A0A1E1K1B1_9HELO</name>
<feature type="region of interest" description="Disordered" evidence="1">
    <location>
        <begin position="1062"/>
        <end position="1082"/>
    </location>
</feature>
<feature type="compositionally biased region" description="Basic and acidic residues" evidence="1">
    <location>
        <begin position="901"/>
        <end position="912"/>
    </location>
</feature>
<feature type="compositionally biased region" description="Polar residues" evidence="1">
    <location>
        <begin position="805"/>
        <end position="822"/>
    </location>
</feature>
<feature type="region of interest" description="Disordered" evidence="1">
    <location>
        <begin position="71"/>
        <end position="103"/>
    </location>
</feature>
<keyword evidence="3" id="KW-1185">Reference proteome</keyword>
<evidence type="ECO:0008006" key="4">
    <source>
        <dbReference type="Google" id="ProtNLM"/>
    </source>
</evidence>
<feature type="compositionally biased region" description="Basic and acidic residues" evidence="1">
    <location>
        <begin position="89"/>
        <end position="99"/>
    </location>
</feature>
<feature type="compositionally biased region" description="Polar residues" evidence="1">
    <location>
        <begin position="504"/>
        <end position="514"/>
    </location>
</feature>
<feature type="compositionally biased region" description="Low complexity" evidence="1">
    <location>
        <begin position="878"/>
        <end position="889"/>
    </location>
</feature>
<feature type="region of interest" description="Disordered" evidence="1">
    <location>
        <begin position="448"/>
        <end position="478"/>
    </location>
</feature>
<feature type="compositionally biased region" description="Basic and acidic residues" evidence="1">
    <location>
        <begin position="622"/>
        <end position="633"/>
    </location>
</feature>
<evidence type="ECO:0000256" key="1">
    <source>
        <dbReference type="SAM" id="MobiDB-lite"/>
    </source>
</evidence>
<gene>
    <name evidence="2" type="ORF">RAG0_02300</name>
</gene>
<feature type="compositionally biased region" description="Polar residues" evidence="1">
    <location>
        <begin position="690"/>
        <end position="714"/>
    </location>
</feature>
<feature type="compositionally biased region" description="Basic and acidic residues" evidence="1">
    <location>
        <begin position="543"/>
        <end position="554"/>
    </location>
</feature>
<feature type="compositionally biased region" description="Basic and acidic residues" evidence="1">
    <location>
        <begin position="515"/>
        <end position="533"/>
    </location>
</feature>
<evidence type="ECO:0000313" key="3">
    <source>
        <dbReference type="Proteomes" id="UP000178912"/>
    </source>
</evidence>
<reference evidence="3" key="1">
    <citation type="submission" date="2016-03" db="EMBL/GenBank/DDBJ databases">
        <authorList>
            <person name="Guldener U."/>
        </authorList>
    </citation>
    <scope>NUCLEOTIDE SEQUENCE [LARGE SCALE GENOMIC DNA]</scope>
    <source>
        <strain evidence="3">04CH-RAC-A.6.1</strain>
    </source>
</reference>
<dbReference type="OrthoDB" id="5326346at2759"/>
<feature type="compositionally biased region" description="Basic and acidic residues" evidence="1">
    <location>
        <begin position="580"/>
        <end position="597"/>
    </location>
</feature>
<evidence type="ECO:0000313" key="2">
    <source>
        <dbReference type="EMBL" id="CZS91772.1"/>
    </source>
</evidence>
<sequence>MAPEVLTFMPNGDVTLTLIRHVYQEVGASVSNNKSSAVLEEPVLDEDAEIEAALGIEPEDLAEDEEILFYAPDAPGSENGPSYPPPPRANRDSDPRDRSASPPASFWAALKRQAAKINVERAVEESEPKPAVNTVKVLVSSHEVHCIVSSRHLILASRYFETVLNGDFEEAKALRATGHVEIPMLDEDLESMTILLTIIHGASRKVPRNVSLELLSNLAVLVSKFGMLETVEFFSDTWIDHLQREGLPQAYTKDVLRLLFVFWVFDRETEFRDMTRLAQREADDKFEEDVANTEGIMIPLGIVDAIKQARLSAIETALAAIHALIDKYMEGSSLCDAALDEELRYACDAMVLGSLLKSSRKIGIWPKAASPFPGRKYRGLAKAIRGIKILDVCSKTNCRKWNSHGPAGNSHGLEDVIEEKLKEVEESLDGLRLFDFAKKSEEYISVLRPPPPPPVVDIPVNGDPKKGTNGIKKHSQAYGERVAVVKPVQNGELIPEELRAPVGPSQSRPSPTRSNSKEGKHSVQEQHRSEIPRSLRSSPDRQPQQHENKPELQREQPSLRIEPMQRRSPPSVVERQGGSKVDDRVRMPNQHEIRSETQQRQTSQGVERTRGRSPPSQVEQRSQSEFRTTERRPSPSLFDWPSQNLGCEPEQEVKAIPRSQQSSGFTRQEIQAQYSPRDSMQDLSIGKPVSVSQVQKRQNSNGVVQQEVETQSILRNGYHENSVKQTPLATAQQRQTQHGHGQRDTYAQSSARNSVHEIIVSTPMSVSSSQQKENGQYGHDKTEQNGHISQNGRHDQEVRDDSDRQNGPTTLNGAPSRNQANGRSEENRQNGHSSGPKEQNAHIGRLERDRINEQNERIEQNGQHEFVTALTTMSNRKPISNPSTPTSPIFREEATAPSSRDVSKVAAQDKRLTRTPSYKKLPVGREDVKSPPPEEPRIASMNHDAMMEGVLSSNRNVNGHPAGASSQDERMTNIPAPVATMRKVPSPPALPPAPAAVAVQTIKNRGRDRKEKSPPTGVFVGRESPLKQVQLAGEQEEEMDKKDNEMEWKEGILDTIFMRGEGEGDLLREEATSRRTMHDEAY</sequence>
<dbReference type="AlphaFoldDB" id="A0A1E1K1B1"/>
<feature type="compositionally biased region" description="Polar residues" evidence="1">
    <location>
        <begin position="658"/>
        <end position="682"/>
    </location>
</feature>
<feature type="region of interest" description="Disordered" evidence="1">
    <location>
        <begin position="494"/>
        <end position="845"/>
    </location>
</feature>